<sequence>MKRGREFPSSARNIPASWCMYRLCATSPHWPTVSPAHRDPRPGHSRQLRFGDFRFARPPGHGSAEFATHLSGRHSGRERAEASATTDRPGI</sequence>
<accession>A0A1I8FJK5</accession>
<feature type="region of interest" description="Disordered" evidence="1">
    <location>
        <begin position="59"/>
        <end position="91"/>
    </location>
</feature>
<reference evidence="3" key="1">
    <citation type="submission" date="2016-11" db="UniProtKB">
        <authorList>
            <consortium name="WormBaseParasite"/>
        </authorList>
    </citation>
    <scope>IDENTIFICATION</scope>
</reference>
<protein>
    <submittedName>
        <fullName evidence="3">Uncharacterized protein</fullName>
    </submittedName>
</protein>
<dbReference type="AlphaFoldDB" id="A0A1I8FJK5"/>
<organism evidence="2 3">
    <name type="scientific">Macrostomum lignano</name>
    <dbReference type="NCBI Taxonomy" id="282301"/>
    <lineage>
        <taxon>Eukaryota</taxon>
        <taxon>Metazoa</taxon>
        <taxon>Spiralia</taxon>
        <taxon>Lophotrochozoa</taxon>
        <taxon>Platyhelminthes</taxon>
        <taxon>Rhabditophora</taxon>
        <taxon>Macrostomorpha</taxon>
        <taxon>Macrostomida</taxon>
        <taxon>Macrostomidae</taxon>
        <taxon>Macrostomum</taxon>
    </lineage>
</organism>
<proteinExistence type="predicted"/>
<evidence type="ECO:0000256" key="1">
    <source>
        <dbReference type="SAM" id="MobiDB-lite"/>
    </source>
</evidence>
<name>A0A1I8FJK5_9PLAT</name>
<dbReference type="Proteomes" id="UP000095280">
    <property type="component" value="Unplaced"/>
</dbReference>
<keyword evidence="2" id="KW-1185">Reference proteome</keyword>
<evidence type="ECO:0000313" key="2">
    <source>
        <dbReference type="Proteomes" id="UP000095280"/>
    </source>
</evidence>
<dbReference type="WBParaSite" id="maker-unitig_35683-snap-gene-0.1-mRNA-1">
    <property type="protein sequence ID" value="maker-unitig_35683-snap-gene-0.1-mRNA-1"/>
    <property type="gene ID" value="maker-unitig_35683-snap-gene-0.1"/>
</dbReference>
<evidence type="ECO:0000313" key="3">
    <source>
        <dbReference type="WBParaSite" id="maker-unitig_35683-snap-gene-0.1-mRNA-1"/>
    </source>
</evidence>